<reference evidence="1" key="1">
    <citation type="submission" date="2021-02" db="EMBL/GenBank/DDBJ databases">
        <authorList>
            <person name="Nowell W R."/>
        </authorList>
    </citation>
    <scope>NUCLEOTIDE SEQUENCE</scope>
</reference>
<dbReference type="EMBL" id="CAJOBP010069198">
    <property type="protein sequence ID" value="CAF4877169.1"/>
    <property type="molecule type" value="Genomic_DNA"/>
</dbReference>
<sequence>WVSKNDGRYAAKLITNIESPWVVTVNPILGIIYFINYETTHIGDSNQHGVAIESAYMNGENRTILVDTDIIYPTDLVIDFYHNYRVYWT</sequence>
<organism evidence="1 2">
    <name type="scientific">Rotaria socialis</name>
    <dbReference type="NCBI Taxonomy" id="392032"/>
    <lineage>
        <taxon>Eukaryota</taxon>
        <taxon>Metazoa</taxon>
        <taxon>Spiralia</taxon>
        <taxon>Gnathifera</taxon>
        <taxon>Rotifera</taxon>
        <taxon>Eurotatoria</taxon>
        <taxon>Bdelloidea</taxon>
        <taxon>Philodinida</taxon>
        <taxon>Philodinidae</taxon>
        <taxon>Rotaria</taxon>
    </lineage>
</organism>
<evidence type="ECO:0000313" key="2">
    <source>
        <dbReference type="Proteomes" id="UP000663873"/>
    </source>
</evidence>
<dbReference type="Gene3D" id="2.120.10.30">
    <property type="entry name" value="TolB, C-terminal domain"/>
    <property type="match status" value="1"/>
</dbReference>
<keyword evidence="2" id="KW-1185">Reference proteome</keyword>
<dbReference type="AlphaFoldDB" id="A0A821TL11"/>
<dbReference type="Proteomes" id="UP000663873">
    <property type="component" value="Unassembled WGS sequence"/>
</dbReference>
<dbReference type="PANTHER" id="PTHR46513">
    <property type="entry name" value="VITELLOGENIN RECEPTOR-LIKE PROTEIN-RELATED-RELATED"/>
    <property type="match status" value="1"/>
</dbReference>
<proteinExistence type="predicted"/>
<dbReference type="InterPro" id="IPR011042">
    <property type="entry name" value="6-blade_b-propeller_TolB-like"/>
</dbReference>
<dbReference type="InterPro" id="IPR050778">
    <property type="entry name" value="Cueball_EGF_LRP_Nidogen"/>
</dbReference>
<feature type="non-terminal residue" evidence="1">
    <location>
        <position position="89"/>
    </location>
</feature>
<name>A0A821TL11_9BILA</name>
<accession>A0A821TL11</accession>
<feature type="non-terminal residue" evidence="1">
    <location>
        <position position="1"/>
    </location>
</feature>
<comment type="caution">
    <text evidence="1">The sequence shown here is derived from an EMBL/GenBank/DDBJ whole genome shotgun (WGS) entry which is preliminary data.</text>
</comment>
<protein>
    <submittedName>
        <fullName evidence="1">Uncharacterized protein</fullName>
    </submittedName>
</protein>
<evidence type="ECO:0000313" key="1">
    <source>
        <dbReference type="EMBL" id="CAF4877169.1"/>
    </source>
</evidence>
<gene>
    <name evidence="1" type="ORF">UJA718_LOCUS44544</name>
</gene>